<comment type="caution">
    <text evidence="1">The sequence shown here is derived from an EMBL/GenBank/DDBJ whole genome shotgun (WGS) entry which is preliminary data.</text>
</comment>
<name>A0A3M7RNT8_BRAPC</name>
<gene>
    <name evidence="1" type="ORF">BpHYR1_004442</name>
</gene>
<dbReference type="Proteomes" id="UP000276133">
    <property type="component" value="Unassembled WGS sequence"/>
</dbReference>
<dbReference type="EMBL" id="REGN01002962">
    <property type="protein sequence ID" value="RNA25204.1"/>
    <property type="molecule type" value="Genomic_DNA"/>
</dbReference>
<evidence type="ECO:0000313" key="1">
    <source>
        <dbReference type="EMBL" id="RNA25204.1"/>
    </source>
</evidence>
<protein>
    <submittedName>
        <fullName evidence="1">Uncharacterized protein</fullName>
    </submittedName>
</protein>
<proteinExistence type="predicted"/>
<dbReference type="AlphaFoldDB" id="A0A3M7RNT8"/>
<sequence length="106" mass="11284">MLLTDSESSSSICLLYELDVGVSLVKSCLSGSLDVSISSDTFSGLTCCGNFVENSVRLFIFVSRNVISETDGCQRNKAVVQCVKSGVIAVKDGQGLEFVIQSIGDY</sequence>
<accession>A0A3M7RNT8</accession>
<keyword evidence="2" id="KW-1185">Reference proteome</keyword>
<reference evidence="1 2" key="1">
    <citation type="journal article" date="2018" name="Sci. Rep.">
        <title>Genomic signatures of local adaptation to the degree of environmental predictability in rotifers.</title>
        <authorList>
            <person name="Franch-Gras L."/>
            <person name="Hahn C."/>
            <person name="Garcia-Roger E.M."/>
            <person name="Carmona M.J."/>
            <person name="Serra M."/>
            <person name="Gomez A."/>
        </authorList>
    </citation>
    <scope>NUCLEOTIDE SEQUENCE [LARGE SCALE GENOMIC DNA]</scope>
    <source>
        <strain evidence="1">HYR1</strain>
    </source>
</reference>
<organism evidence="1 2">
    <name type="scientific">Brachionus plicatilis</name>
    <name type="common">Marine rotifer</name>
    <name type="synonym">Brachionus muelleri</name>
    <dbReference type="NCBI Taxonomy" id="10195"/>
    <lineage>
        <taxon>Eukaryota</taxon>
        <taxon>Metazoa</taxon>
        <taxon>Spiralia</taxon>
        <taxon>Gnathifera</taxon>
        <taxon>Rotifera</taxon>
        <taxon>Eurotatoria</taxon>
        <taxon>Monogononta</taxon>
        <taxon>Pseudotrocha</taxon>
        <taxon>Ploima</taxon>
        <taxon>Brachionidae</taxon>
        <taxon>Brachionus</taxon>
    </lineage>
</organism>
<evidence type="ECO:0000313" key="2">
    <source>
        <dbReference type="Proteomes" id="UP000276133"/>
    </source>
</evidence>